<evidence type="ECO:0000256" key="3">
    <source>
        <dbReference type="ARBA" id="ARBA00011209"/>
    </source>
</evidence>
<dbReference type="EMBL" id="JAVAIL010000002">
    <property type="protein sequence ID" value="MDP4539279.1"/>
    <property type="molecule type" value="Genomic_DNA"/>
</dbReference>
<evidence type="ECO:0000256" key="4">
    <source>
        <dbReference type="ARBA" id="ARBA00022490"/>
    </source>
</evidence>
<dbReference type="PANTHER" id="PTHR30075">
    <property type="entry name" value="GLYCYL-TRNA SYNTHETASE"/>
    <property type="match status" value="1"/>
</dbReference>
<accession>A0ABT9H7I6</accession>
<sequence>MPDFLLELRSEEIPARMQAGARSELEKLFRREMDAAGITPGAITVWSTPRRLALIARDLPQATQAVSEEAKGPPEGAPDAALDGFCRKNDVTRDQLTLRDVKGRNTWFAVIEKPGRATADLLAQAIPAIVRDFSWPKSMRWGAASIGTESLRWVRPLSGIVALLGEELIECEVHGVTSGWVTLGHRFHHAGDITIGSADDYAEKLRACHVIVDHEERAALIRKGAQEVAEKAGLELVEDEGLVVENAGLTEWPVPLLGRFEEAFLEVPPEVIQLTARVNQKYFVCNSPLPLAGGVGGGPDATPDLPTPQPPPAGGRGSLANAFVCTANIAAEDGGARVVDGNRKVLAARLSDARFFWDVDRKRTLAQHAEGLERITFHEKLGTVADKVERVAKLARWLVEEGVVKPHSVTPHPVIPHPVTPAKAGVHASDSADGTMDSGLRRNDEDVAELADLAEQAALLCKADLVTEMVGEFPELQGLMGGYYARAEGLPDAVADAIRDHYKPVGQGDEVPTAPVTVAVSLADKLDTLVGFFAISEKPTGSKDPFALRRAALGIIRLLQAGQISAGVLRLVRESYAQFAYDGDRKWYLYKVIADGGFGGIAALRERLPSMVDDDLWLFDLPADHEGFQPPYDEEQLVAYSEARFAASSACAADLLDFFADRLKVQEREAGVRHDLVDAVFSLGGEDDLVRLLARVKALQNYVETAEGANLLAAYKRAANILKKEDWHGCEGEIARTGEEDPLALVDDPDLKAVIDAKMAERHQKELSYTPEPAEKTLIEALDQAEPKAAAAIEGEDFETAMAALASLRAPIDRFFEEVTVNDADEDKRAARLDLLARFRAAVHKAADFARIEG</sequence>
<keyword evidence="6 11" id="KW-0547">Nucleotide-binding</keyword>
<dbReference type="Pfam" id="PF05746">
    <property type="entry name" value="DALR_1"/>
    <property type="match status" value="1"/>
</dbReference>
<evidence type="ECO:0000313" key="15">
    <source>
        <dbReference type="Proteomes" id="UP001235664"/>
    </source>
</evidence>
<dbReference type="EC" id="6.1.1.14" evidence="11"/>
<dbReference type="Pfam" id="PF02092">
    <property type="entry name" value="tRNA_synt_2f"/>
    <property type="match status" value="1"/>
</dbReference>
<evidence type="ECO:0000259" key="13">
    <source>
        <dbReference type="Pfam" id="PF05746"/>
    </source>
</evidence>
<keyword evidence="8 11" id="KW-0648">Protein biosynthesis</keyword>
<dbReference type="InterPro" id="IPR008909">
    <property type="entry name" value="DALR_anticod-bd"/>
</dbReference>
<dbReference type="RefSeq" id="WP_305929415.1">
    <property type="nucleotide sequence ID" value="NZ_JAVAIL010000002.1"/>
</dbReference>
<dbReference type="PROSITE" id="PS50861">
    <property type="entry name" value="AA_TRNA_LIGASE_II_GLYAB"/>
    <property type="match status" value="1"/>
</dbReference>
<evidence type="ECO:0000256" key="6">
    <source>
        <dbReference type="ARBA" id="ARBA00022741"/>
    </source>
</evidence>
<feature type="domain" description="DALR anticodon binding" evidence="13">
    <location>
        <begin position="763"/>
        <end position="847"/>
    </location>
</feature>
<comment type="catalytic activity">
    <reaction evidence="10 11">
        <text>tRNA(Gly) + glycine + ATP = glycyl-tRNA(Gly) + AMP + diphosphate</text>
        <dbReference type="Rhea" id="RHEA:16013"/>
        <dbReference type="Rhea" id="RHEA-COMP:9664"/>
        <dbReference type="Rhea" id="RHEA-COMP:9683"/>
        <dbReference type="ChEBI" id="CHEBI:30616"/>
        <dbReference type="ChEBI" id="CHEBI:33019"/>
        <dbReference type="ChEBI" id="CHEBI:57305"/>
        <dbReference type="ChEBI" id="CHEBI:78442"/>
        <dbReference type="ChEBI" id="CHEBI:78522"/>
        <dbReference type="ChEBI" id="CHEBI:456215"/>
        <dbReference type="EC" id="6.1.1.14"/>
    </reaction>
</comment>
<feature type="region of interest" description="Disordered" evidence="12">
    <location>
        <begin position="295"/>
        <end position="315"/>
    </location>
</feature>
<dbReference type="InterPro" id="IPR006194">
    <property type="entry name" value="Gly-tRNA-synth_heterodimer"/>
</dbReference>
<protein>
    <recommendedName>
        <fullName evidence="11">Glycine--tRNA ligase beta subunit</fullName>
        <ecNumber evidence="11">6.1.1.14</ecNumber>
    </recommendedName>
    <alternativeName>
        <fullName evidence="11">Glycyl-tRNA synthetase beta subunit</fullName>
        <shortName evidence="11">GlyRS</shortName>
    </alternativeName>
</protein>
<organism evidence="14 15">
    <name type="scientific">Qipengyuania benthica</name>
    <dbReference type="NCBI Taxonomy" id="3067651"/>
    <lineage>
        <taxon>Bacteria</taxon>
        <taxon>Pseudomonadati</taxon>
        <taxon>Pseudomonadota</taxon>
        <taxon>Alphaproteobacteria</taxon>
        <taxon>Sphingomonadales</taxon>
        <taxon>Erythrobacteraceae</taxon>
        <taxon>Qipengyuania</taxon>
    </lineage>
</organism>
<evidence type="ECO:0000256" key="8">
    <source>
        <dbReference type="ARBA" id="ARBA00022917"/>
    </source>
</evidence>
<comment type="subunit">
    <text evidence="3 11">Tetramer of two alpha and two beta subunits.</text>
</comment>
<reference evidence="14 15" key="1">
    <citation type="submission" date="2023-08" db="EMBL/GenBank/DDBJ databases">
        <title>genomic of DY56.</title>
        <authorList>
            <person name="Wang Y."/>
        </authorList>
    </citation>
    <scope>NUCLEOTIDE SEQUENCE [LARGE SCALE GENOMIC DNA]</scope>
    <source>
        <strain evidence="14 15">DY56-A-20</strain>
    </source>
</reference>
<dbReference type="PANTHER" id="PTHR30075:SF2">
    <property type="entry name" value="GLYCINE--TRNA LIGASE, CHLOROPLASTIC_MITOCHONDRIAL 2"/>
    <property type="match status" value="1"/>
</dbReference>
<evidence type="ECO:0000256" key="1">
    <source>
        <dbReference type="ARBA" id="ARBA00004496"/>
    </source>
</evidence>
<keyword evidence="4 11" id="KW-0963">Cytoplasm</keyword>
<keyword evidence="7 11" id="KW-0067">ATP-binding</keyword>
<dbReference type="Proteomes" id="UP001235664">
    <property type="component" value="Unassembled WGS sequence"/>
</dbReference>
<evidence type="ECO:0000256" key="11">
    <source>
        <dbReference type="HAMAP-Rule" id="MF_00255"/>
    </source>
</evidence>
<comment type="caution">
    <text evidence="14">The sequence shown here is derived from an EMBL/GenBank/DDBJ whole genome shotgun (WGS) entry which is preliminary data.</text>
</comment>
<dbReference type="HAMAP" id="MF_00255">
    <property type="entry name" value="Gly_tRNA_synth_beta"/>
    <property type="match status" value="1"/>
</dbReference>
<name>A0ABT9H7I6_9SPHN</name>
<gene>
    <name evidence="11 14" type="primary">glyS</name>
    <name evidence="14" type="ORF">Q9K01_06555</name>
</gene>
<keyword evidence="9 11" id="KW-0030">Aminoacyl-tRNA synthetase</keyword>
<evidence type="ECO:0000256" key="5">
    <source>
        <dbReference type="ARBA" id="ARBA00022598"/>
    </source>
</evidence>
<dbReference type="InterPro" id="IPR015944">
    <property type="entry name" value="Gly-tRNA-synth_bsu"/>
</dbReference>
<comment type="subcellular location">
    <subcellularLocation>
        <location evidence="1 11">Cytoplasm</location>
    </subcellularLocation>
</comment>
<dbReference type="NCBIfam" id="TIGR00211">
    <property type="entry name" value="glyS"/>
    <property type="match status" value="1"/>
</dbReference>
<proteinExistence type="inferred from homology"/>
<evidence type="ECO:0000256" key="9">
    <source>
        <dbReference type="ARBA" id="ARBA00023146"/>
    </source>
</evidence>
<evidence type="ECO:0000256" key="12">
    <source>
        <dbReference type="SAM" id="MobiDB-lite"/>
    </source>
</evidence>
<dbReference type="PRINTS" id="PR01045">
    <property type="entry name" value="TRNASYNTHGB"/>
</dbReference>
<evidence type="ECO:0000256" key="10">
    <source>
        <dbReference type="ARBA" id="ARBA00047937"/>
    </source>
</evidence>
<dbReference type="GO" id="GO:0004820">
    <property type="term" value="F:glycine-tRNA ligase activity"/>
    <property type="evidence" value="ECO:0007669"/>
    <property type="project" value="UniProtKB-EC"/>
</dbReference>
<evidence type="ECO:0000256" key="2">
    <source>
        <dbReference type="ARBA" id="ARBA00008226"/>
    </source>
</evidence>
<comment type="similarity">
    <text evidence="2 11">Belongs to the class-II aminoacyl-tRNA synthetase family.</text>
</comment>
<keyword evidence="15" id="KW-1185">Reference proteome</keyword>
<dbReference type="SUPFAM" id="SSF109604">
    <property type="entry name" value="HD-domain/PDEase-like"/>
    <property type="match status" value="1"/>
</dbReference>
<evidence type="ECO:0000313" key="14">
    <source>
        <dbReference type="EMBL" id="MDP4539279.1"/>
    </source>
</evidence>
<evidence type="ECO:0000256" key="7">
    <source>
        <dbReference type="ARBA" id="ARBA00022840"/>
    </source>
</evidence>
<keyword evidence="5 11" id="KW-0436">Ligase</keyword>